<evidence type="ECO:0000313" key="1">
    <source>
        <dbReference type="EMBL" id="HGQ36565.1"/>
    </source>
</evidence>
<dbReference type="AlphaFoldDB" id="A0A7C4NLN8"/>
<dbReference type="EMBL" id="DTBD01000070">
    <property type="protein sequence ID" value="HGQ65085.1"/>
    <property type="molecule type" value="Genomic_DNA"/>
</dbReference>
<reference evidence="2" key="1">
    <citation type="journal article" date="2020" name="mSystems">
        <title>Genome- and Community-Level Interaction Insights into Carbon Utilization and Element Cycling Functions of Hydrothermarchaeota in Hydrothermal Sediment.</title>
        <authorList>
            <person name="Zhou Z."/>
            <person name="Liu Y."/>
            <person name="Xu W."/>
            <person name="Pan J."/>
            <person name="Luo Z.H."/>
            <person name="Li M."/>
        </authorList>
    </citation>
    <scope>NUCLEOTIDE SEQUENCE [LARGE SCALE GENOMIC DNA]</scope>
    <source>
        <strain evidence="2">SpSt-637</strain>
        <strain evidence="1">SpSt-667</strain>
    </source>
</reference>
<comment type="caution">
    <text evidence="2">The sequence shown here is derived from an EMBL/GenBank/DDBJ whole genome shotgun (WGS) entry which is preliminary data.</text>
</comment>
<protein>
    <submittedName>
        <fullName evidence="2">Uncharacterized protein</fullName>
    </submittedName>
</protein>
<dbReference type="EMBL" id="DTCK01000042">
    <property type="protein sequence ID" value="HGQ36565.1"/>
    <property type="molecule type" value="Genomic_DNA"/>
</dbReference>
<accession>A0A7C4NLN8</accession>
<sequence length="60" mass="6825">MGVKEYVKAFLLPVIFASTSLESFHTLRASTRSVRLTVNLILRRYLTRIGKLSELGMLIN</sequence>
<gene>
    <name evidence="2" type="ORF">ENU08_07570</name>
    <name evidence="1" type="ORF">ENU41_07850</name>
</gene>
<evidence type="ECO:0000313" key="2">
    <source>
        <dbReference type="EMBL" id="HGQ65085.1"/>
    </source>
</evidence>
<name>A0A7C4NLN8_9CREN</name>
<organism evidence="2">
    <name type="scientific">Ignisphaera aggregans</name>
    <dbReference type="NCBI Taxonomy" id="334771"/>
    <lineage>
        <taxon>Archaea</taxon>
        <taxon>Thermoproteota</taxon>
        <taxon>Thermoprotei</taxon>
        <taxon>Desulfurococcales</taxon>
        <taxon>Desulfurococcaceae</taxon>
        <taxon>Ignisphaera</taxon>
    </lineage>
</organism>
<proteinExistence type="predicted"/>